<name>A0ABV0G6A9_9BURK</name>
<organism evidence="10 11">
    <name type="scientific">Roseateles paludis</name>
    <dbReference type="NCBI Taxonomy" id="3145238"/>
    <lineage>
        <taxon>Bacteria</taxon>
        <taxon>Pseudomonadati</taxon>
        <taxon>Pseudomonadota</taxon>
        <taxon>Betaproteobacteria</taxon>
        <taxon>Burkholderiales</taxon>
        <taxon>Sphaerotilaceae</taxon>
        <taxon>Roseateles</taxon>
    </lineage>
</organism>
<sequence>MKSISTRCLALLAVLVTAALPALANEAAIRKSLTTLQPQLPKIDEVRPGPLPGLWEVRFGNQIKYTDATGTYFIDGEIHDLKNQRNLTEERVVAASRIDFNSLPFKDALMWKNGSGKRKIAVFADPNCGYCRRFEQALQEMKDITVYTFVIPILGGDSPEKSRAIACAKDPTATYLAWMLRGEALPKMPAGCDSAVVERNAALAQKVWVNGTPAVILPDGTRLPGAVGAVELERRLQQVLGGKS</sequence>
<feature type="signal peptide" evidence="7">
    <location>
        <begin position="1"/>
        <end position="24"/>
    </location>
</feature>
<dbReference type="PANTHER" id="PTHR35272:SF3">
    <property type="entry name" value="THIOL:DISULFIDE INTERCHANGE PROTEIN DSBC"/>
    <property type="match status" value="1"/>
</dbReference>
<feature type="domain" description="Disulphide bond isomerase DsbC/G N-terminal" evidence="8">
    <location>
        <begin position="22"/>
        <end position="89"/>
    </location>
</feature>
<dbReference type="InterPro" id="IPR033954">
    <property type="entry name" value="DiS-bond_Isoase_DsbC/G"/>
</dbReference>
<keyword evidence="5" id="KW-1015">Disulfide bond</keyword>
<comment type="similarity">
    <text evidence="2 7">Belongs to the thioredoxin family. DsbC subfamily.</text>
</comment>
<dbReference type="Pfam" id="PF13098">
    <property type="entry name" value="Thioredoxin_2"/>
    <property type="match status" value="1"/>
</dbReference>
<evidence type="ECO:0000256" key="4">
    <source>
        <dbReference type="ARBA" id="ARBA00022764"/>
    </source>
</evidence>
<evidence type="ECO:0000313" key="10">
    <source>
        <dbReference type="EMBL" id="MEO3693267.1"/>
    </source>
</evidence>
<gene>
    <name evidence="10" type="ORF">ABDJ85_17490</name>
</gene>
<evidence type="ECO:0000256" key="6">
    <source>
        <dbReference type="ARBA" id="ARBA00023284"/>
    </source>
</evidence>
<feature type="chain" id="PRO_5044975355" description="Thiol:disulfide interchange protein" evidence="7">
    <location>
        <begin position="25"/>
        <end position="244"/>
    </location>
</feature>
<comment type="function">
    <text evidence="7">Required for disulfide bond formation in some periplasmic proteins. Acts by transferring its disulfide bond to other proteins and is reduced in the process.</text>
</comment>
<dbReference type="InterPro" id="IPR036249">
    <property type="entry name" value="Thioredoxin-like_sf"/>
</dbReference>
<evidence type="ECO:0000256" key="3">
    <source>
        <dbReference type="ARBA" id="ARBA00022729"/>
    </source>
</evidence>
<evidence type="ECO:0000256" key="5">
    <source>
        <dbReference type="ARBA" id="ARBA00023157"/>
    </source>
</evidence>
<dbReference type="Gene3D" id="3.10.450.70">
    <property type="entry name" value="Disulphide bond isomerase, DsbC/G, N-terminal"/>
    <property type="match status" value="1"/>
</dbReference>
<keyword evidence="11" id="KW-1185">Reference proteome</keyword>
<dbReference type="Proteomes" id="UP001495147">
    <property type="component" value="Unassembled WGS sequence"/>
</dbReference>
<evidence type="ECO:0000259" key="8">
    <source>
        <dbReference type="Pfam" id="PF10411"/>
    </source>
</evidence>
<keyword evidence="4 7" id="KW-0574">Periplasm</keyword>
<evidence type="ECO:0000313" key="11">
    <source>
        <dbReference type="Proteomes" id="UP001495147"/>
    </source>
</evidence>
<evidence type="ECO:0000256" key="2">
    <source>
        <dbReference type="ARBA" id="ARBA00009813"/>
    </source>
</evidence>
<dbReference type="Pfam" id="PF10411">
    <property type="entry name" value="DsbC_N"/>
    <property type="match status" value="1"/>
</dbReference>
<dbReference type="EMBL" id="JBDPZD010000006">
    <property type="protein sequence ID" value="MEO3693267.1"/>
    <property type="molecule type" value="Genomic_DNA"/>
</dbReference>
<dbReference type="CDD" id="cd03020">
    <property type="entry name" value="DsbA_DsbC_DsbG"/>
    <property type="match status" value="1"/>
</dbReference>
<dbReference type="InterPro" id="IPR051470">
    <property type="entry name" value="Thiol:disulfide_interchange"/>
</dbReference>
<keyword evidence="6 7" id="KW-0676">Redox-active center</keyword>
<dbReference type="Gene3D" id="3.40.30.10">
    <property type="entry name" value="Glutaredoxin"/>
    <property type="match status" value="1"/>
</dbReference>
<evidence type="ECO:0000256" key="1">
    <source>
        <dbReference type="ARBA" id="ARBA00004418"/>
    </source>
</evidence>
<accession>A0ABV0G6A9</accession>
<dbReference type="RefSeq" id="WP_347706079.1">
    <property type="nucleotide sequence ID" value="NZ_JBDPZD010000006.1"/>
</dbReference>
<feature type="domain" description="Thioredoxin-like fold" evidence="9">
    <location>
        <begin position="114"/>
        <end position="235"/>
    </location>
</feature>
<proteinExistence type="inferred from homology"/>
<comment type="subcellular location">
    <subcellularLocation>
        <location evidence="1 7">Periplasm</location>
    </subcellularLocation>
</comment>
<dbReference type="SUPFAM" id="SSF52833">
    <property type="entry name" value="Thioredoxin-like"/>
    <property type="match status" value="1"/>
</dbReference>
<keyword evidence="3 7" id="KW-0732">Signal</keyword>
<comment type="caution">
    <text evidence="10">The sequence shown here is derived from an EMBL/GenBank/DDBJ whole genome shotgun (WGS) entry which is preliminary data.</text>
</comment>
<dbReference type="InterPro" id="IPR009094">
    <property type="entry name" value="DiS-bond_isomerase_DsbC/G_N_sf"/>
</dbReference>
<reference evidence="10 11" key="1">
    <citation type="submission" date="2024-05" db="EMBL/GenBank/DDBJ databases">
        <title>Roseateles sp. DJS-2-20 16S ribosomal RNA gene Genome sequencing and assembly.</title>
        <authorList>
            <person name="Woo H."/>
        </authorList>
    </citation>
    <scope>NUCLEOTIDE SEQUENCE [LARGE SCALE GENOMIC DNA]</scope>
    <source>
        <strain evidence="10 11">DJS-2-20</strain>
    </source>
</reference>
<evidence type="ECO:0000259" key="9">
    <source>
        <dbReference type="Pfam" id="PF13098"/>
    </source>
</evidence>
<protein>
    <recommendedName>
        <fullName evidence="7">Thiol:disulfide interchange protein</fullName>
    </recommendedName>
</protein>
<evidence type="ECO:0000256" key="7">
    <source>
        <dbReference type="RuleBase" id="RU364038"/>
    </source>
</evidence>
<dbReference type="SUPFAM" id="SSF54423">
    <property type="entry name" value="DsbC/DsbG N-terminal domain-like"/>
    <property type="match status" value="1"/>
</dbReference>
<dbReference type="PANTHER" id="PTHR35272">
    <property type="entry name" value="THIOL:DISULFIDE INTERCHANGE PROTEIN DSBC-RELATED"/>
    <property type="match status" value="1"/>
</dbReference>
<dbReference type="InterPro" id="IPR012336">
    <property type="entry name" value="Thioredoxin-like_fold"/>
</dbReference>
<dbReference type="InterPro" id="IPR018950">
    <property type="entry name" value="DiS-bond_isomerase_DsbC/G_N"/>
</dbReference>